<sequence>MTNYDPNTHNVTFNDTCKNVSNRAVCYRPTSYMVAQPPTLSSFHQDIAAWVQFKPLFQVTTYKNIESVDKIPNLAHMHGPIFESSTITHEISRTMTEKSITDEEI</sequence>
<dbReference type="AlphaFoldDB" id="A0A0C2MI17"/>
<gene>
    <name evidence="1" type="ORF">RF11_08474</name>
</gene>
<proteinExistence type="predicted"/>
<organism evidence="1 2">
    <name type="scientific">Thelohanellus kitauei</name>
    <name type="common">Myxosporean</name>
    <dbReference type="NCBI Taxonomy" id="669202"/>
    <lineage>
        <taxon>Eukaryota</taxon>
        <taxon>Metazoa</taxon>
        <taxon>Cnidaria</taxon>
        <taxon>Myxozoa</taxon>
        <taxon>Myxosporea</taxon>
        <taxon>Bivalvulida</taxon>
        <taxon>Platysporina</taxon>
        <taxon>Myxobolidae</taxon>
        <taxon>Thelohanellus</taxon>
    </lineage>
</organism>
<dbReference type="Proteomes" id="UP000031668">
    <property type="component" value="Unassembled WGS sequence"/>
</dbReference>
<dbReference type="EMBL" id="JWZT01005348">
    <property type="protein sequence ID" value="KII61296.1"/>
    <property type="molecule type" value="Genomic_DNA"/>
</dbReference>
<name>A0A0C2MI17_THEKT</name>
<evidence type="ECO:0000313" key="1">
    <source>
        <dbReference type="EMBL" id="KII61296.1"/>
    </source>
</evidence>
<protein>
    <submittedName>
        <fullName evidence="1">Uncharacterized protein</fullName>
    </submittedName>
</protein>
<comment type="caution">
    <text evidence="1">The sequence shown here is derived from an EMBL/GenBank/DDBJ whole genome shotgun (WGS) entry which is preliminary data.</text>
</comment>
<reference evidence="1 2" key="1">
    <citation type="journal article" date="2014" name="Genome Biol. Evol.">
        <title>The genome of the myxosporean Thelohanellus kitauei shows adaptations to nutrient acquisition within its fish host.</title>
        <authorList>
            <person name="Yang Y."/>
            <person name="Xiong J."/>
            <person name="Zhou Z."/>
            <person name="Huo F."/>
            <person name="Miao W."/>
            <person name="Ran C."/>
            <person name="Liu Y."/>
            <person name="Zhang J."/>
            <person name="Feng J."/>
            <person name="Wang M."/>
            <person name="Wang M."/>
            <person name="Wang L."/>
            <person name="Yao B."/>
        </authorList>
    </citation>
    <scope>NUCLEOTIDE SEQUENCE [LARGE SCALE GENOMIC DNA]</scope>
    <source>
        <strain evidence="1">Wuqing</strain>
    </source>
</reference>
<accession>A0A0C2MI17</accession>
<evidence type="ECO:0000313" key="2">
    <source>
        <dbReference type="Proteomes" id="UP000031668"/>
    </source>
</evidence>
<keyword evidence="2" id="KW-1185">Reference proteome</keyword>